<evidence type="ECO:0000313" key="1">
    <source>
        <dbReference type="EMBL" id="WNT44378.1"/>
    </source>
</evidence>
<reference evidence="1 2" key="1">
    <citation type="submission" date="2023-09" db="EMBL/GenBank/DDBJ databases">
        <authorList>
            <person name="Astacio K.C."/>
            <person name="Barreto J.C."/>
            <person name="Colon C.A."/>
            <person name="Dejesus A.I."/>
            <person name="Gragirenes D.A."/>
            <person name="Navarro A."/>
            <person name="Negron R.A."/>
            <person name="Nunez P.S."/>
            <person name="Ortiz C.A."/>
            <person name="Ortiz A.Y."/>
            <person name="Roman V.A."/>
            <person name="Sanchez M.A."/>
            <person name="Serrano K.M."/>
            <person name="Klyczek K."/>
            <person name="Ko C."/>
            <person name="Russell D.A."/>
            <person name="Jacobs-Sera D."/>
            <person name="Hatfull G.F."/>
        </authorList>
    </citation>
    <scope>NUCLEOTIDE SEQUENCE [LARGE SCALE GENOMIC DNA]</scope>
</reference>
<protein>
    <submittedName>
        <fullName evidence="1">Uncharacterized protein</fullName>
    </submittedName>
</protein>
<organism evidence="1 2">
    <name type="scientific">Microbacterium phage Mabodamaca</name>
    <dbReference type="NCBI Taxonomy" id="3078574"/>
    <lineage>
        <taxon>Viruses</taxon>
        <taxon>Duplodnaviria</taxon>
        <taxon>Heunggongvirae</taxon>
        <taxon>Uroviricota</taxon>
        <taxon>Caudoviricetes</taxon>
        <taxon>Casidaviridae</taxon>
        <taxon>Mabodamacavirus</taxon>
        <taxon>Mabodamacavirus mabodamaca</taxon>
    </lineage>
</organism>
<proteinExistence type="predicted"/>
<dbReference type="Proteomes" id="UP001305869">
    <property type="component" value="Segment"/>
</dbReference>
<name>A0AA96NE17_9CAUD</name>
<keyword evidence="2" id="KW-1185">Reference proteome</keyword>
<dbReference type="EMBL" id="OR613467">
    <property type="protein sequence ID" value="WNT44378.1"/>
    <property type="molecule type" value="Genomic_DNA"/>
</dbReference>
<evidence type="ECO:0000313" key="2">
    <source>
        <dbReference type="Proteomes" id="UP001305869"/>
    </source>
</evidence>
<accession>A0AA96NE17</accession>
<gene>
    <name evidence="1" type="primary">62</name>
    <name evidence="1" type="ORF">SEA_MABODAMACA_62</name>
</gene>
<sequence>MEDRGRELVFTLRTSEPALALTGMDAFVLGPIMARLNAAVADFLEYHLDVSGGVDGIARAYDVLKGHALSLPGAALFQSTPGLTPMAADELRPESAVTGEYLLTETLPIRTLDVA</sequence>